<dbReference type="Pfam" id="PF08843">
    <property type="entry name" value="AbiEii"/>
    <property type="match status" value="1"/>
</dbReference>
<proteinExistence type="predicted"/>
<organism evidence="1 2">
    <name type="scientific">Mycobacterium kyorinense</name>
    <dbReference type="NCBI Taxonomy" id="487514"/>
    <lineage>
        <taxon>Bacteria</taxon>
        <taxon>Bacillati</taxon>
        <taxon>Actinomycetota</taxon>
        <taxon>Actinomycetes</taxon>
        <taxon>Mycobacteriales</taxon>
        <taxon>Mycobacteriaceae</taxon>
        <taxon>Mycobacterium</taxon>
    </lineage>
</organism>
<gene>
    <name evidence="1" type="ORF">AWC14_14165</name>
</gene>
<name>A0A1X1XH40_9MYCO</name>
<dbReference type="InterPro" id="IPR014942">
    <property type="entry name" value="AbiEii"/>
</dbReference>
<comment type="caution">
    <text evidence="1">The sequence shown here is derived from an EMBL/GenBank/DDBJ whole genome shotgun (WGS) entry which is preliminary data.</text>
</comment>
<keyword evidence="2" id="KW-1185">Reference proteome</keyword>
<evidence type="ECO:0000313" key="2">
    <source>
        <dbReference type="Proteomes" id="UP000193487"/>
    </source>
</evidence>
<dbReference type="Proteomes" id="UP000193487">
    <property type="component" value="Unassembled WGS sequence"/>
</dbReference>
<accession>A0A1X1XH40</accession>
<reference evidence="1 2" key="1">
    <citation type="submission" date="2016-01" db="EMBL/GenBank/DDBJ databases">
        <title>The new phylogeny of the genus Mycobacterium.</title>
        <authorList>
            <person name="Tarcisio F."/>
            <person name="Conor M."/>
            <person name="Antonella G."/>
            <person name="Elisabetta G."/>
            <person name="Giulia F.S."/>
            <person name="Sara T."/>
            <person name="Anna F."/>
            <person name="Clotilde B."/>
            <person name="Roberto B."/>
            <person name="Veronica D.S."/>
            <person name="Fabio R."/>
            <person name="Monica P."/>
            <person name="Olivier J."/>
            <person name="Enrico T."/>
            <person name="Nicola S."/>
        </authorList>
    </citation>
    <scope>NUCLEOTIDE SEQUENCE [LARGE SCALE GENOMIC DNA]</scope>
    <source>
        <strain evidence="1 2">DSM 45166</strain>
    </source>
</reference>
<dbReference type="EMBL" id="LQPE01000163">
    <property type="protein sequence ID" value="ORV98079.1"/>
    <property type="molecule type" value="Genomic_DNA"/>
</dbReference>
<evidence type="ECO:0000313" key="1">
    <source>
        <dbReference type="EMBL" id="ORV98079.1"/>
    </source>
</evidence>
<dbReference type="AlphaFoldDB" id="A0A1X1XH40"/>
<protein>
    <submittedName>
        <fullName evidence="1">Uncharacterized protein</fullName>
    </submittedName>
</protein>
<dbReference type="RefSeq" id="WP_045376567.1">
    <property type="nucleotide sequence ID" value="NZ_BBKA01000035.1"/>
</dbReference>
<sequence length="254" mass="28057">MPERSTIDVVAAPGGWPKPWPNVAELADHLPGDRWTLVGGLMVQLHAVHHRIGTIRPTNDVDIVLHVETTRGSPAVAADALESLGYRLTTPVDPRNKTAHRFTRLDPSTRTTDTVDVLLADHAAPKVVERLRGHTMVKIEGGTQALRRTINVCLQIVTGQTTTISVPDAFGALILKTAAYQTDSRDRARHLYDAAVLLCCIEDPYAQRERFAGSDRKRLTFLAKSLLPEHPAWQRIRSDIRRDGQAALRLLSAP</sequence>
<dbReference type="OrthoDB" id="5175769at2"/>